<evidence type="ECO:0008006" key="4">
    <source>
        <dbReference type="Google" id="ProtNLM"/>
    </source>
</evidence>
<proteinExistence type="predicted"/>
<dbReference type="EMBL" id="FNQR01000031">
    <property type="protein sequence ID" value="SEB21169.1"/>
    <property type="molecule type" value="Genomic_DNA"/>
</dbReference>
<dbReference type="Proteomes" id="UP000198584">
    <property type="component" value="Unassembled WGS sequence"/>
</dbReference>
<dbReference type="AlphaFoldDB" id="A0A1H4CC81"/>
<keyword evidence="3" id="KW-1185">Reference proteome</keyword>
<evidence type="ECO:0000313" key="2">
    <source>
        <dbReference type="EMBL" id="SEB21169.1"/>
    </source>
</evidence>
<organism evidence="1 3">
    <name type="scientific">Thalassobacillus cyri</name>
    <dbReference type="NCBI Taxonomy" id="571932"/>
    <lineage>
        <taxon>Bacteria</taxon>
        <taxon>Bacillati</taxon>
        <taxon>Bacillota</taxon>
        <taxon>Bacilli</taxon>
        <taxon>Bacillales</taxon>
        <taxon>Bacillaceae</taxon>
        <taxon>Thalassobacillus</taxon>
    </lineage>
</organism>
<name>A0A1H4CC81_9BACI</name>
<reference evidence="1 3" key="1">
    <citation type="submission" date="2016-10" db="EMBL/GenBank/DDBJ databases">
        <authorList>
            <person name="de Groot N.N."/>
        </authorList>
    </citation>
    <scope>NUCLEOTIDE SEQUENCE [LARGE SCALE GENOMIC DNA]</scope>
    <source>
        <strain evidence="1 3">CCM7597</strain>
    </source>
</reference>
<gene>
    <name evidence="1" type="ORF">SAMN05421743_1061</name>
    <name evidence="2" type="ORF">SAMN05421743_13114</name>
</gene>
<feature type="non-terminal residue" evidence="1">
    <location>
        <position position="27"/>
    </location>
</feature>
<sequence length="27" mass="3476">MKRFTREEKHQAVKRYYTERISYRELG</sequence>
<evidence type="ECO:0000313" key="1">
    <source>
        <dbReference type="EMBL" id="SEA57974.1"/>
    </source>
</evidence>
<evidence type="ECO:0000313" key="3">
    <source>
        <dbReference type="Proteomes" id="UP000198584"/>
    </source>
</evidence>
<accession>A0A1H4CC81</accession>
<dbReference type="EMBL" id="FNQR01000006">
    <property type="protein sequence ID" value="SEA57974.1"/>
    <property type="molecule type" value="Genomic_DNA"/>
</dbReference>
<protein>
    <recommendedName>
        <fullName evidence="4">Transposase</fullName>
    </recommendedName>
</protein>